<dbReference type="InterPro" id="IPR002931">
    <property type="entry name" value="Transglutaminase-like"/>
</dbReference>
<comment type="caution">
    <text evidence="2">The sequence shown here is derived from an EMBL/GenBank/DDBJ whole genome shotgun (WGS) entry which is preliminary data.</text>
</comment>
<dbReference type="SMART" id="SM00460">
    <property type="entry name" value="TGc"/>
    <property type="match status" value="1"/>
</dbReference>
<organism evidence="2">
    <name type="scientific">Fervidobacterium thailandense</name>
    <dbReference type="NCBI Taxonomy" id="1008305"/>
    <lineage>
        <taxon>Bacteria</taxon>
        <taxon>Thermotogati</taxon>
        <taxon>Thermotogota</taxon>
        <taxon>Thermotogae</taxon>
        <taxon>Thermotogales</taxon>
        <taxon>Fervidobacteriaceae</taxon>
        <taxon>Fervidobacterium</taxon>
    </lineage>
</organism>
<feature type="domain" description="Transglutaminase-like" evidence="1">
    <location>
        <begin position="308"/>
        <end position="369"/>
    </location>
</feature>
<dbReference type="Gene3D" id="3.10.620.30">
    <property type="match status" value="1"/>
</dbReference>
<evidence type="ECO:0000313" key="2">
    <source>
        <dbReference type="EMBL" id="HGU40303.1"/>
    </source>
</evidence>
<dbReference type="EMBL" id="DSZY01000016">
    <property type="protein sequence ID" value="HGU40303.1"/>
    <property type="molecule type" value="Genomic_DNA"/>
</dbReference>
<dbReference type="InterPro" id="IPR038765">
    <property type="entry name" value="Papain-like_cys_pep_sf"/>
</dbReference>
<dbReference type="PANTHER" id="PTHR38339:SF1">
    <property type="entry name" value="TRANSGLUTAMINASE-LIKE DOMAIN-CONTAINING PROTEIN"/>
    <property type="match status" value="1"/>
</dbReference>
<dbReference type="SUPFAM" id="SSF54001">
    <property type="entry name" value="Cysteine proteinases"/>
    <property type="match status" value="1"/>
</dbReference>
<dbReference type="Pfam" id="PF01841">
    <property type="entry name" value="Transglut_core"/>
    <property type="match status" value="1"/>
</dbReference>
<dbReference type="AlphaFoldDB" id="A0A7C4CE91"/>
<proteinExistence type="predicted"/>
<accession>A0A7C4CE91</accession>
<name>A0A7C4CE91_9BACT</name>
<gene>
    <name evidence="2" type="ORF">ENT77_03790</name>
</gene>
<sequence>MDFLLQPLREDIRKLEYLGMLSQARELIRNDLANRRLPEAYRRRLEFELLRISLLMETYPLTEKEAFALFRKKFKDATKGEFQRLVASGMIDWRWIENERRFEKRFDINLAFKYKEYTKRMKPDKERIRRMKMVNKTISRLLKTKKPKSYKIVARITLRKKNGIGEKVRVWLPFPKEGFQQSDVKLMASSHPPIIASNEQLQRTVYMEGLDLDEFWVEFEYKITEWLGSKQKLGKSERPLDSDLKPKPPHVVFSDFLWNLLDLIFSGKDFRQLPPLERARIIYDYITLNVKYSYVLPYALYDNIPEYVATTLTGDCGFQALLFITLCRMVGIPARWQSGWFVLPWSASPHDWALIFTEEYGWVPVDLSFGGARRDDENLRLFYFTNLDGYRMFSNIDFQVDFDPPKRKFRLDPYDNQTGEMEYIDDFKETVIDLEHDMKVLSFEELK</sequence>
<dbReference type="PANTHER" id="PTHR38339">
    <property type="entry name" value="TRANSGLUTAMINASE DOMAIN PROTEIN"/>
    <property type="match status" value="1"/>
</dbReference>
<evidence type="ECO:0000259" key="1">
    <source>
        <dbReference type="SMART" id="SM00460"/>
    </source>
</evidence>
<protein>
    <submittedName>
        <fullName evidence="2">Transglutaminase domain-containing protein</fullName>
    </submittedName>
</protein>
<reference evidence="2" key="1">
    <citation type="journal article" date="2020" name="mSystems">
        <title>Genome- and Community-Level Interaction Insights into Carbon Utilization and Element Cycling Functions of Hydrothermarchaeota in Hydrothermal Sediment.</title>
        <authorList>
            <person name="Zhou Z."/>
            <person name="Liu Y."/>
            <person name="Xu W."/>
            <person name="Pan J."/>
            <person name="Luo Z.H."/>
            <person name="Li M."/>
        </authorList>
    </citation>
    <scope>NUCLEOTIDE SEQUENCE [LARGE SCALE GENOMIC DNA]</scope>
    <source>
        <strain evidence="2">SpSt-609</strain>
    </source>
</reference>